<dbReference type="InterPro" id="IPR019417">
    <property type="entry name" value="DUF2415"/>
</dbReference>
<feature type="compositionally biased region" description="Basic and acidic residues" evidence="1">
    <location>
        <begin position="515"/>
        <end position="526"/>
    </location>
</feature>
<accession>A0AAD9T0E2</accession>
<feature type="compositionally biased region" description="Basic and acidic residues" evidence="1">
    <location>
        <begin position="449"/>
        <end position="460"/>
    </location>
</feature>
<evidence type="ECO:0000256" key="1">
    <source>
        <dbReference type="SAM" id="MobiDB-lite"/>
    </source>
</evidence>
<reference evidence="3" key="1">
    <citation type="submission" date="2023-06" db="EMBL/GenBank/DDBJ databases">
        <title>Draft genome of Marssonina rosae.</title>
        <authorList>
            <person name="Cheng Q."/>
        </authorList>
    </citation>
    <scope>NUCLEOTIDE SEQUENCE</scope>
    <source>
        <strain evidence="3">R4</strain>
    </source>
</reference>
<feature type="compositionally biased region" description="Low complexity" evidence="1">
    <location>
        <begin position="565"/>
        <end position="576"/>
    </location>
</feature>
<feature type="compositionally biased region" description="Polar residues" evidence="1">
    <location>
        <begin position="465"/>
        <end position="485"/>
    </location>
</feature>
<feature type="region of interest" description="Disordered" evidence="1">
    <location>
        <begin position="513"/>
        <end position="586"/>
    </location>
</feature>
<sequence length="704" mass="79141">MAAMAVKDESLHYATEDLILPFPRRHYRAKIDTSHWQLRSLISSPEQNVIYFPHGTNIFSINTKTRQRELVASLSFPPRCLIASKGWLCCGGDTGSFSAISLKQRSMGSEMSSLSADPDSRLPLDLDPTRRIYPREQDSSTRLRDNWNFTRPFSESDKIGSEIVNCVTLWFPSGDVSERAYKSPVAVVSNNDCSVSILDLKTSDILQKLTLPDLVNRSAISPDGELLVSICDDPFLYVHKRTQKVINAENFESISIPVYEWVMAGRIQLESQRQADKSQMRGSFALCFSKSGKYLAVATQYGIISVFDAECLTDPQSLIVSFTTSRPSRQPGAVRAMDFSPGPHDLLAWTEARGRIGVADVRTLFHSRQLILINTNDQNVETIPTADRSNRLSGLRGDEAFLPRTDDFQGFPSDRRQLGSMMREIDRHRTPSTTDEDLDVLRAHRIDRQRRDAHAAREGPAEAVSSRTAFLNTSRRSTASVEAQSGIATGQRLPSALREFVYQERTGTGVLQAFIDERNRDNERRASSNHVSSASPRQRESSMVFTAAETSNERDTNIASHTFESLSLTPSRRPSLGTDSPRAPQSLTPWAEVESMYLRARPDVPPERLRAPVIVDEEQNANPREFAHRLRQPWWRESPEEAVSFLSEMVENGRLNEVLRSAETMGICWSPDGSVLYAATLEGIHEYHVNIPGRKRFPSVTYQL</sequence>
<evidence type="ECO:0000313" key="3">
    <source>
        <dbReference type="EMBL" id="KAK2626414.1"/>
    </source>
</evidence>
<dbReference type="AlphaFoldDB" id="A0AAD9T0E2"/>
<evidence type="ECO:0000259" key="2">
    <source>
        <dbReference type="Pfam" id="PF10313"/>
    </source>
</evidence>
<dbReference type="InterPro" id="IPR015943">
    <property type="entry name" value="WD40/YVTN_repeat-like_dom_sf"/>
</dbReference>
<evidence type="ECO:0000313" key="4">
    <source>
        <dbReference type="Proteomes" id="UP001285354"/>
    </source>
</evidence>
<proteinExistence type="predicted"/>
<gene>
    <name evidence="3" type="ORF">QTJ16_004676</name>
</gene>
<dbReference type="SUPFAM" id="SSF50978">
    <property type="entry name" value="WD40 repeat-like"/>
    <property type="match status" value="1"/>
</dbReference>
<dbReference type="Gene3D" id="2.130.10.10">
    <property type="entry name" value="YVTN repeat-like/Quinoprotein amine dehydrogenase"/>
    <property type="match status" value="2"/>
</dbReference>
<comment type="caution">
    <text evidence="3">The sequence shown here is derived from an EMBL/GenBank/DDBJ whole genome shotgun (WGS) entry which is preliminary data.</text>
</comment>
<dbReference type="InterPro" id="IPR036322">
    <property type="entry name" value="WD40_repeat_dom_sf"/>
</dbReference>
<dbReference type="Proteomes" id="UP001285354">
    <property type="component" value="Unassembled WGS sequence"/>
</dbReference>
<dbReference type="EMBL" id="JAUBYV010000006">
    <property type="protein sequence ID" value="KAK2626414.1"/>
    <property type="molecule type" value="Genomic_DNA"/>
</dbReference>
<feature type="compositionally biased region" description="Polar residues" evidence="1">
    <location>
        <begin position="528"/>
        <end position="550"/>
    </location>
</feature>
<organism evidence="3 4">
    <name type="scientific">Diplocarpon rosae</name>
    <dbReference type="NCBI Taxonomy" id="946125"/>
    <lineage>
        <taxon>Eukaryota</taxon>
        <taxon>Fungi</taxon>
        <taxon>Dikarya</taxon>
        <taxon>Ascomycota</taxon>
        <taxon>Pezizomycotina</taxon>
        <taxon>Leotiomycetes</taxon>
        <taxon>Helotiales</taxon>
        <taxon>Drepanopezizaceae</taxon>
        <taxon>Diplocarpon</taxon>
    </lineage>
</organism>
<dbReference type="Pfam" id="PF10313">
    <property type="entry name" value="DUF2415"/>
    <property type="match status" value="1"/>
</dbReference>
<feature type="domain" description="DUF2415" evidence="2">
    <location>
        <begin position="332"/>
        <end position="371"/>
    </location>
</feature>
<protein>
    <recommendedName>
        <fullName evidence="2">DUF2415 domain-containing protein</fullName>
    </recommendedName>
</protein>
<dbReference type="PANTHER" id="PTHR43991:SF9">
    <property type="entry name" value="DUF2415 DOMAIN-CONTAINING PROTEIN"/>
    <property type="match status" value="1"/>
</dbReference>
<dbReference type="PANTHER" id="PTHR43991">
    <property type="entry name" value="WD REPEAT PROTEIN (AFU_ORTHOLOGUE AFUA_8G05640)-RELATED"/>
    <property type="match status" value="1"/>
</dbReference>
<name>A0AAD9T0E2_9HELO</name>
<keyword evidence="4" id="KW-1185">Reference proteome</keyword>
<feature type="region of interest" description="Disordered" evidence="1">
    <location>
        <begin position="449"/>
        <end position="485"/>
    </location>
</feature>